<dbReference type="FunFam" id="1.20.1250.20:FF:000300">
    <property type="entry name" value="Dicarboxylate MFS transporter"/>
    <property type="match status" value="1"/>
</dbReference>
<keyword evidence="7 9" id="KW-1133">Transmembrane helix</keyword>
<evidence type="ECO:0000313" key="12">
    <source>
        <dbReference type="Proteomes" id="UP000290759"/>
    </source>
</evidence>
<reference evidence="11 12" key="2">
    <citation type="submission" date="2019-02" db="EMBL/GenBank/DDBJ databases">
        <title>'Lichenibacterium ramalinii' gen. nov. sp. nov., 'Lichenibacterium minor' gen. nov. sp. nov.</title>
        <authorList>
            <person name="Pankratov T."/>
        </authorList>
    </citation>
    <scope>NUCLEOTIDE SEQUENCE [LARGE SCALE GENOMIC DNA]</scope>
    <source>
        <strain evidence="11 12">RmlP026</strain>
    </source>
</reference>
<comment type="similarity">
    <text evidence="2">Belongs to the major facilitator superfamily. Metabolite:H+ Symporter (MHS) family (TC 2.A.1.6) family.</text>
</comment>
<dbReference type="Gene3D" id="1.20.1250.20">
    <property type="entry name" value="MFS general substrate transporter like domains"/>
    <property type="match status" value="2"/>
</dbReference>
<feature type="transmembrane region" description="Helical" evidence="9">
    <location>
        <begin position="312"/>
        <end position="331"/>
    </location>
</feature>
<dbReference type="GO" id="GO:0015293">
    <property type="term" value="F:symporter activity"/>
    <property type="evidence" value="ECO:0007669"/>
    <property type="project" value="UniProtKB-KW"/>
</dbReference>
<feature type="transmembrane region" description="Helical" evidence="9">
    <location>
        <begin position="66"/>
        <end position="87"/>
    </location>
</feature>
<dbReference type="InterPro" id="IPR036259">
    <property type="entry name" value="MFS_trans_sf"/>
</dbReference>
<dbReference type="FunFam" id="1.20.1250.20:FF:000001">
    <property type="entry name" value="Dicarboxylate MFS transporter"/>
    <property type="match status" value="1"/>
</dbReference>
<keyword evidence="4" id="KW-1003">Cell membrane</keyword>
<dbReference type="InterPro" id="IPR005829">
    <property type="entry name" value="Sugar_transporter_CS"/>
</dbReference>
<evidence type="ECO:0000256" key="7">
    <source>
        <dbReference type="ARBA" id="ARBA00022989"/>
    </source>
</evidence>
<dbReference type="InterPro" id="IPR020846">
    <property type="entry name" value="MFS_dom"/>
</dbReference>
<organism evidence="11 12">
    <name type="scientific">Lichenibacterium minor</name>
    <dbReference type="NCBI Taxonomy" id="2316528"/>
    <lineage>
        <taxon>Bacteria</taxon>
        <taxon>Pseudomonadati</taxon>
        <taxon>Pseudomonadota</taxon>
        <taxon>Alphaproteobacteria</taxon>
        <taxon>Hyphomicrobiales</taxon>
        <taxon>Lichenihabitantaceae</taxon>
        <taxon>Lichenibacterium</taxon>
    </lineage>
</organism>
<feature type="transmembrane region" description="Helical" evidence="9">
    <location>
        <begin position="283"/>
        <end position="300"/>
    </location>
</feature>
<dbReference type="Pfam" id="PF07690">
    <property type="entry name" value="MFS_1"/>
    <property type="match status" value="1"/>
</dbReference>
<dbReference type="SUPFAM" id="SSF103473">
    <property type="entry name" value="MFS general substrate transporter"/>
    <property type="match status" value="1"/>
</dbReference>
<feature type="transmembrane region" description="Helical" evidence="9">
    <location>
        <begin position="93"/>
        <end position="112"/>
    </location>
</feature>
<keyword evidence="3" id="KW-0813">Transport</keyword>
<evidence type="ECO:0000256" key="9">
    <source>
        <dbReference type="SAM" id="Phobius"/>
    </source>
</evidence>
<evidence type="ECO:0000313" key="11">
    <source>
        <dbReference type="EMBL" id="RYC31532.1"/>
    </source>
</evidence>
<dbReference type="PROSITE" id="PS50850">
    <property type="entry name" value="MFS"/>
    <property type="match status" value="1"/>
</dbReference>
<dbReference type="GO" id="GO:0005886">
    <property type="term" value="C:plasma membrane"/>
    <property type="evidence" value="ECO:0007669"/>
    <property type="project" value="UniProtKB-SubCell"/>
</dbReference>
<proteinExistence type="inferred from homology"/>
<dbReference type="PROSITE" id="PS00217">
    <property type="entry name" value="SUGAR_TRANSPORT_2"/>
    <property type="match status" value="1"/>
</dbReference>
<dbReference type="InterPro" id="IPR005828">
    <property type="entry name" value="MFS_sugar_transport-like"/>
</dbReference>
<accession>A0A4Q2U554</accession>
<keyword evidence="12" id="KW-1185">Reference proteome</keyword>
<keyword evidence="5 9" id="KW-0812">Transmembrane</keyword>
<feature type="transmembrane region" description="Helical" evidence="9">
    <location>
        <begin position="196"/>
        <end position="213"/>
    </location>
</feature>
<evidence type="ECO:0000256" key="3">
    <source>
        <dbReference type="ARBA" id="ARBA00022448"/>
    </source>
</evidence>
<evidence type="ECO:0000256" key="5">
    <source>
        <dbReference type="ARBA" id="ARBA00022692"/>
    </source>
</evidence>
<feature type="transmembrane region" description="Helical" evidence="9">
    <location>
        <begin position="406"/>
        <end position="424"/>
    </location>
</feature>
<dbReference type="InterPro" id="IPR011701">
    <property type="entry name" value="MFS"/>
</dbReference>
<dbReference type="Proteomes" id="UP000290759">
    <property type="component" value="Unassembled WGS sequence"/>
</dbReference>
<keyword evidence="8 9" id="KW-0472">Membrane</keyword>
<comment type="subcellular location">
    <subcellularLocation>
        <location evidence="1">Cell membrane</location>
        <topology evidence="1">Multi-pass membrane protein</topology>
    </subcellularLocation>
</comment>
<feature type="transmembrane region" description="Helical" evidence="9">
    <location>
        <begin position="163"/>
        <end position="184"/>
    </location>
</feature>
<dbReference type="PANTHER" id="PTHR43528">
    <property type="entry name" value="ALPHA-KETOGLUTARATE PERMEASE"/>
    <property type="match status" value="1"/>
</dbReference>
<evidence type="ECO:0000256" key="8">
    <source>
        <dbReference type="ARBA" id="ARBA00023136"/>
    </source>
</evidence>
<gene>
    <name evidence="11" type="ORF">D3273_12875</name>
</gene>
<evidence type="ECO:0000256" key="2">
    <source>
        <dbReference type="ARBA" id="ARBA00008240"/>
    </source>
</evidence>
<feature type="transmembrane region" description="Helical" evidence="9">
    <location>
        <begin position="243"/>
        <end position="263"/>
    </location>
</feature>
<evidence type="ECO:0000256" key="1">
    <source>
        <dbReference type="ARBA" id="ARBA00004651"/>
    </source>
</evidence>
<feature type="domain" description="Major facilitator superfamily (MFS) profile" evidence="10">
    <location>
        <begin position="23"/>
        <end position="428"/>
    </location>
</feature>
<reference evidence="11 12" key="1">
    <citation type="submission" date="2018-12" db="EMBL/GenBank/DDBJ databases">
        <authorList>
            <person name="Grouzdev D.S."/>
            <person name="Krutkina M.S."/>
        </authorList>
    </citation>
    <scope>NUCLEOTIDE SEQUENCE [LARGE SCALE GENOMIC DNA]</scope>
    <source>
        <strain evidence="11 12">RmlP026</strain>
    </source>
</reference>
<sequence length="437" mass="47299">MADAAMENRRPGATASTGATVWAVLATSFGNLIEWYDVYAYSAFALYFAGSFFPKNDAAVQQLQAATLFAIAFLMRPFGSMIFGYLADRYGRRSSLTVSILAMCFGSLLIAVSPTYDSIGIWAAVILSVARVIQGLSQGGEYGTSVTYLSEISPPRHRGFYSGVWYVTLIGGQLAAVLLLFVLQKLFLTPDQLKSWGWRIPFAIGALASLYGFRMRAHLPESEKFVAAARNRRPFGALLAENWRNMLVVIGITVGGTSAFYTYTTYMQKYLKLSVGLSDDQTTAVTLASLIFAIALQPLYGALSDRIGRKPLLVAFGVVGTLGTVPLLTAIRQTHSPLVALGLICVAWAIVSGYTSITAIVKAELFPTAIRALGVGLPYALTAAVFGGSTDAVALAFKDRGFEDGFFWYASALIFVSLIVYVWLPDTRRDSLLDRAA</sequence>
<dbReference type="CDD" id="cd17367">
    <property type="entry name" value="MFS_KgtP"/>
    <property type="match status" value="1"/>
</dbReference>
<feature type="transmembrane region" description="Helical" evidence="9">
    <location>
        <begin position="368"/>
        <end position="386"/>
    </location>
</feature>
<evidence type="ECO:0000256" key="6">
    <source>
        <dbReference type="ARBA" id="ARBA00022847"/>
    </source>
</evidence>
<keyword evidence="6" id="KW-0769">Symport</keyword>
<dbReference type="PANTHER" id="PTHR43528:SF1">
    <property type="entry name" value="ALPHA-KETOGLUTARATE PERMEASE"/>
    <property type="match status" value="1"/>
</dbReference>
<dbReference type="InterPro" id="IPR051084">
    <property type="entry name" value="H+-coupled_symporters"/>
</dbReference>
<comment type="caution">
    <text evidence="11">The sequence shown here is derived from an EMBL/GenBank/DDBJ whole genome shotgun (WGS) entry which is preliminary data.</text>
</comment>
<protein>
    <submittedName>
        <fullName evidence="11">MFS transporter</fullName>
    </submittedName>
</protein>
<name>A0A4Q2U554_9HYPH</name>
<dbReference type="Pfam" id="PF00083">
    <property type="entry name" value="Sugar_tr"/>
    <property type="match status" value="1"/>
</dbReference>
<dbReference type="AlphaFoldDB" id="A0A4Q2U554"/>
<evidence type="ECO:0000256" key="4">
    <source>
        <dbReference type="ARBA" id="ARBA00022475"/>
    </source>
</evidence>
<dbReference type="EMBL" id="QYBB01000013">
    <property type="protein sequence ID" value="RYC31532.1"/>
    <property type="molecule type" value="Genomic_DNA"/>
</dbReference>
<dbReference type="OrthoDB" id="9783227at2"/>
<evidence type="ECO:0000259" key="10">
    <source>
        <dbReference type="PROSITE" id="PS50850"/>
    </source>
</evidence>
<feature type="transmembrane region" description="Helical" evidence="9">
    <location>
        <begin position="337"/>
        <end position="361"/>
    </location>
</feature>
<feature type="transmembrane region" description="Helical" evidence="9">
    <location>
        <begin position="12"/>
        <end position="32"/>
    </location>
</feature>